<feature type="region of interest" description="Disordered" evidence="7">
    <location>
        <begin position="100"/>
        <end position="123"/>
    </location>
</feature>
<dbReference type="InterPro" id="IPR036388">
    <property type="entry name" value="WH-like_DNA-bd_sf"/>
</dbReference>
<dbReference type="InterPro" id="IPR013324">
    <property type="entry name" value="RNA_pol_sigma_r3/r4-like"/>
</dbReference>
<evidence type="ECO:0000313" key="12">
    <source>
        <dbReference type="EMBL" id="MBP3956206.1"/>
    </source>
</evidence>
<reference evidence="12 13" key="1">
    <citation type="submission" date="2021-04" db="EMBL/GenBank/DDBJ databases">
        <authorList>
            <person name="Ivanova A."/>
        </authorList>
    </citation>
    <scope>NUCLEOTIDE SEQUENCE [LARGE SCALE GENOMIC DNA]</scope>
    <source>
        <strain evidence="12 13">G18</strain>
    </source>
</reference>
<dbReference type="Pfam" id="PF08281">
    <property type="entry name" value="Sigma70_r4_2"/>
    <property type="match status" value="1"/>
</dbReference>
<feature type="compositionally biased region" description="Pro residues" evidence="7">
    <location>
        <begin position="545"/>
        <end position="560"/>
    </location>
</feature>
<comment type="similarity">
    <text evidence="1">Belongs to the sigma-70 factor family. ECF subfamily.</text>
</comment>
<dbReference type="SUPFAM" id="SSF88946">
    <property type="entry name" value="Sigma2 domain of RNA polymerase sigma factors"/>
    <property type="match status" value="1"/>
</dbReference>
<gene>
    <name evidence="12" type="ORF">J8F10_13025</name>
</gene>
<organism evidence="12 13">
    <name type="scientific">Gemmata palustris</name>
    <dbReference type="NCBI Taxonomy" id="2822762"/>
    <lineage>
        <taxon>Bacteria</taxon>
        <taxon>Pseudomonadati</taxon>
        <taxon>Planctomycetota</taxon>
        <taxon>Planctomycetia</taxon>
        <taxon>Gemmatales</taxon>
        <taxon>Gemmataceae</taxon>
        <taxon>Gemmata</taxon>
    </lineage>
</organism>
<dbReference type="InterPro" id="IPR014284">
    <property type="entry name" value="RNA_pol_sigma-70_dom"/>
</dbReference>
<protein>
    <submittedName>
        <fullName evidence="12">Sigma-70 family RNA polymerase sigma factor</fullName>
    </submittedName>
</protein>
<evidence type="ECO:0000259" key="11">
    <source>
        <dbReference type="Pfam" id="PF08281"/>
    </source>
</evidence>
<evidence type="ECO:0000256" key="2">
    <source>
        <dbReference type="ARBA" id="ARBA00023015"/>
    </source>
</evidence>
<dbReference type="PANTHER" id="PTHR43133:SF51">
    <property type="entry name" value="RNA POLYMERASE SIGMA FACTOR"/>
    <property type="match status" value="1"/>
</dbReference>
<evidence type="ECO:0000256" key="4">
    <source>
        <dbReference type="ARBA" id="ARBA00023163"/>
    </source>
</evidence>
<feature type="compositionally biased region" description="Low complexity" evidence="7">
    <location>
        <begin position="561"/>
        <end position="570"/>
    </location>
</feature>
<keyword evidence="8" id="KW-0812">Transmembrane</keyword>
<keyword evidence="4" id="KW-0804">Transcription</keyword>
<dbReference type="SUPFAM" id="SSF88659">
    <property type="entry name" value="Sigma3 and sigma4 domains of RNA polymerase sigma factors"/>
    <property type="match status" value="1"/>
</dbReference>
<sequence>MAALLPLLRRAGRAEVPVPDAELLDRFGRARDESAFTELVRRHGPVVYRICRRLVGTAGADDAFQATFLVLATRFSAARASGALGGWLAGVAGRVARQMRRGTGRRARHESAAARGPSTEGEERSVDLADQFRVLDEELTRLPDALRGPVVLCLLQGHTQEQAAAELGRDARTLRRRLERAKRVLRERLERRGVVPAVAAALVAGMGEVAAVVPHELGSRTVALVFDFLTGGCAASATAPVALAKGLAMTMFARKLMLGAVAATLGLVGLGAVMADGGPPAPAPATLLAVAPPAKEPAPLVMAAPTQSDFGWDRQVAVTKKALALLRADPKTEPSVLIQAVCVRVPTGFCDRVGLINESAQGAGYDVHALTPRETRMFTALLRAEPNREVLTRPQMLIADKKTGSCQINQNLDMVTEVRTTTEGQNKVYTAKTVPIERGFKMQVTPAIVPNGFVHLQIEARYTDLVNGVPAQVVNEESIKSSALLPDSGTLVIRSVVRAATPQKVATAAFPFPLTEIRENNPSHELLWVLTSHVVRVPEKGKGPQPAPTTPAPVALPPAAPILVEPPARQ</sequence>
<dbReference type="Gene3D" id="1.10.10.10">
    <property type="entry name" value="Winged helix-like DNA-binding domain superfamily/Winged helix DNA-binding domain"/>
    <property type="match status" value="1"/>
</dbReference>
<dbReference type="Pfam" id="PF04542">
    <property type="entry name" value="Sigma70_r2"/>
    <property type="match status" value="1"/>
</dbReference>
<evidence type="ECO:0000256" key="5">
    <source>
        <dbReference type="RuleBase" id="RU004003"/>
    </source>
</evidence>
<dbReference type="InterPro" id="IPR004846">
    <property type="entry name" value="T2SS/T3SS_dom"/>
</dbReference>
<evidence type="ECO:0000256" key="3">
    <source>
        <dbReference type="ARBA" id="ARBA00023082"/>
    </source>
</evidence>
<feature type="coiled-coil region" evidence="6">
    <location>
        <begin position="164"/>
        <end position="191"/>
    </location>
</feature>
<feature type="domain" description="RNA polymerase sigma factor 70 region 4 type 2" evidence="11">
    <location>
        <begin position="134"/>
        <end position="183"/>
    </location>
</feature>
<keyword evidence="2" id="KW-0805">Transcription regulation</keyword>
<feature type="domain" description="RNA polymerase sigma-70 region 2" evidence="10">
    <location>
        <begin position="39"/>
        <end position="105"/>
    </location>
</feature>
<evidence type="ECO:0000259" key="9">
    <source>
        <dbReference type="Pfam" id="PF00263"/>
    </source>
</evidence>
<feature type="transmembrane region" description="Helical" evidence="8">
    <location>
        <begin position="225"/>
        <end position="244"/>
    </location>
</feature>
<keyword evidence="13" id="KW-1185">Reference proteome</keyword>
<accession>A0ABS5BR69</accession>
<dbReference type="InterPro" id="IPR007627">
    <property type="entry name" value="RNA_pol_sigma70_r2"/>
</dbReference>
<dbReference type="InterPro" id="IPR013249">
    <property type="entry name" value="RNA_pol_sigma70_r4_t2"/>
</dbReference>
<comment type="similarity">
    <text evidence="5">Belongs to the bacterial secretin family.</text>
</comment>
<name>A0ABS5BR69_9BACT</name>
<evidence type="ECO:0000259" key="10">
    <source>
        <dbReference type="Pfam" id="PF04542"/>
    </source>
</evidence>
<comment type="caution">
    <text evidence="12">The sequence shown here is derived from an EMBL/GenBank/DDBJ whole genome shotgun (WGS) entry which is preliminary data.</text>
</comment>
<dbReference type="InterPro" id="IPR013325">
    <property type="entry name" value="RNA_pol_sigma_r2"/>
</dbReference>
<feature type="region of interest" description="Disordered" evidence="7">
    <location>
        <begin position="539"/>
        <end position="570"/>
    </location>
</feature>
<feature type="transmembrane region" description="Helical" evidence="8">
    <location>
        <begin position="256"/>
        <end position="275"/>
    </location>
</feature>
<feature type="transmembrane region" description="Helical" evidence="8">
    <location>
        <begin position="193"/>
        <end position="213"/>
    </location>
</feature>
<evidence type="ECO:0000256" key="1">
    <source>
        <dbReference type="ARBA" id="ARBA00010641"/>
    </source>
</evidence>
<dbReference type="PANTHER" id="PTHR43133">
    <property type="entry name" value="RNA POLYMERASE ECF-TYPE SIGMA FACTO"/>
    <property type="match status" value="1"/>
</dbReference>
<dbReference type="EMBL" id="JAGKQQ010000001">
    <property type="protein sequence ID" value="MBP3956206.1"/>
    <property type="molecule type" value="Genomic_DNA"/>
</dbReference>
<dbReference type="InterPro" id="IPR039425">
    <property type="entry name" value="RNA_pol_sigma-70-like"/>
</dbReference>
<keyword evidence="3" id="KW-0731">Sigma factor</keyword>
<dbReference type="Pfam" id="PF00263">
    <property type="entry name" value="Secretin"/>
    <property type="match status" value="1"/>
</dbReference>
<evidence type="ECO:0000256" key="8">
    <source>
        <dbReference type="SAM" id="Phobius"/>
    </source>
</evidence>
<keyword evidence="8" id="KW-1133">Transmembrane helix</keyword>
<feature type="domain" description="Type II/III secretion system secretin-like" evidence="9">
    <location>
        <begin position="382"/>
        <end position="493"/>
    </location>
</feature>
<keyword evidence="8" id="KW-0472">Membrane</keyword>
<proteinExistence type="inferred from homology"/>
<dbReference type="Proteomes" id="UP000676565">
    <property type="component" value="Unassembled WGS sequence"/>
</dbReference>
<keyword evidence="6" id="KW-0175">Coiled coil</keyword>
<evidence type="ECO:0000313" key="13">
    <source>
        <dbReference type="Proteomes" id="UP000676565"/>
    </source>
</evidence>
<dbReference type="NCBIfam" id="TIGR02937">
    <property type="entry name" value="sigma70-ECF"/>
    <property type="match status" value="1"/>
</dbReference>
<dbReference type="RefSeq" id="WP_210654231.1">
    <property type="nucleotide sequence ID" value="NZ_JAGKQQ010000001.1"/>
</dbReference>
<evidence type="ECO:0000256" key="7">
    <source>
        <dbReference type="SAM" id="MobiDB-lite"/>
    </source>
</evidence>
<evidence type="ECO:0000256" key="6">
    <source>
        <dbReference type="SAM" id="Coils"/>
    </source>
</evidence>
<dbReference type="Gene3D" id="1.10.1740.10">
    <property type="match status" value="1"/>
</dbReference>